<proteinExistence type="predicted"/>
<name>A0A9X9M522_GULGU</name>
<organism evidence="2 3">
    <name type="scientific">Gulo gulo</name>
    <name type="common">Wolverine</name>
    <name type="synonym">Gluton</name>
    <dbReference type="NCBI Taxonomy" id="48420"/>
    <lineage>
        <taxon>Eukaryota</taxon>
        <taxon>Metazoa</taxon>
        <taxon>Chordata</taxon>
        <taxon>Craniata</taxon>
        <taxon>Vertebrata</taxon>
        <taxon>Euteleostomi</taxon>
        <taxon>Mammalia</taxon>
        <taxon>Eutheria</taxon>
        <taxon>Laurasiatheria</taxon>
        <taxon>Carnivora</taxon>
        <taxon>Caniformia</taxon>
        <taxon>Musteloidea</taxon>
        <taxon>Mustelidae</taxon>
        <taxon>Guloninae</taxon>
        <taxon>Gulo</taxon>
    </lineage>
</organism>
<accession>A0A9X9M522</accession>
<comment type="caution">
    <text evidence="2">The sequence shown here is derived from an EMBL/GenBank/DDBJ whole genome shotgun (WGS) entry which is preliminary data.</text>
</comment>
<sequence length="96" mass="10794">MLSLKQPISMLSLSGWIGLQRHQPVSALGTSFATLGLKDCWELQPPPPLWPQGRRRKGRQIQESQASSNDMGFVFCCCCFFTKTSCNNFNKKLLNS</sequence>
<evidence type="ECO:0000313" key="3">
    <source>
        <dbReference type="Proteomes" id="UP000269945"/>
    </source>
</evidence>
<protein>
    <submittedName>
        <fullName evidence="2">Uncharacterized protein</fullName>
    </submittedName>
</protein>
<reference evidence="2 3" key="1">
    <citation type="submission" date="2018-10" db="EMBL/GenBank/DDBJ databases">
        <authorList>
            <person name="Ekblom R."/>
            <person name="Jareborg N."/>
        </authorList>
    </citation>
    <scope>NUCLEOTIDE SEQUENCE [LARGE SCALE GENOMIC DNA]</scope>
    <source>
        <tissue evidence="2">Muscle</tissue>
    </source>
</reference>
<evidence type="ECO:0000256" key="1">
    <source>
        <dbReference type="SAM" id="MobiDB-lite"/>
    </source>
</evidence>
<dbReference type="EMBL" id="CYRY02042907">
    <property type="protein sequence ID" value="VCX36937.1"/>
    <property type="molecule type" value="Genomic_DNA"/>
</dbReference>
<evidence type="ECO:0000313" key="2">
    <source>
        <dbReference type="EMBL" id="VCX36937.1"/>
    </source>
</evidence>
<keyword evidence="3" id="KW-1185">Reference proteome</keyword>
<feature type="region of interest" description="Disordered" evidence="1">
    <location>
        <begin position="48"/>
        <end position="67"/>
    </location>
</feature>
<dbReference type="Proteomes" id="UP000269945">
    <property type="component" value="Unassembled WGS sequence"/>
</dbReference>
<gene>
    <name evidence="2" type="ORF">BN2614_LOCUS1</name>
</gene>
<dbReference type="AlphaFoldDB" id="A0A9X9M522"/>